<dbReference type="RefSeq" id="WP_183225435.1">
    <property type="nucleotide sequence ID" value="NZ_BMPW01000021.1"/>
</dbReference>
<accession>A0A7W5AP17</accession>
<organism evidence="1 2">
    <name type="scientific">Actinoplanes campanulatus</name>
    <dbReference type="NCBI Taxonomy" id="113559"/>
    <lineage>
        <taxon>Bacteria</taxon>
        <taxon>Bacillati</taxon>
        <taxon>Actinomycetota</taxon>
        <taxon>Actinomycetes</taxon>
        <taxon>Micromonosporales</taxon>
        <taxon>Micromonosporaceae</taxon>
        <taxon>Actinoplanes</taxon>
    </lineage>
</organism>
<protein>
    <submittedName>
        <fullName evidence="1">Uncharacterized protein</fullName>
    </submittedName>
</protein>
<comment type="caution">
    <text evidence="1">The sequence shown here is derived from an EMBL/GenBank/DDBJ whole genome shotgun (WGS) entry which is preliminary data.</text>
</comment>
<reference evidence="1 2" key="1">
    <citation type="submission" date="2020-08" db="EMBL/GenBank/DDBJ databases">
        <title>Genomic Encyclopedia of Type Strains, Phase III (KMG-III): the genomes of soil and plant-associated and newly described type strains.</title>
        <authorList>
            <person name="Whitman W."/>
        </authorList>
    </citation>
    <scope>NUCLEOTIDE SEQUENCE [LARGE SCALE GENOMIC DNA]</scope>
    <source>
        <strain evidence="1 2">CECT 3287</strain>
    </source>
</reference>
<proteinExistence type="predicted"/>
<evidence type="ECO:0000313" key="1">
    <source>
        <dbReference type="EMBL" id="MBB3099379.1"/>
    </source>
</evidence>
<gene>
    <name evidence="1" type="ORF">FHR83_007085</name>
</gene>
<name>A0A7W5AP17_9ACTN</name>
<evidence type="ECO:0000313" key="2">
    <source>
        <dbReference type="Proteomes" id="UP000590749"/>
    </source>
</evidence>
<sequence length="134" mass="16242">MIRHLSELARSLMPCKVEHRLEPDDYAKALYLATHWASRIDQMPYHSRDHNRIYVVRETVKMVLARHGTQGVELAFKRTVRDVEDWEAREPNERHHEMHVKHWQWCREKVRHAFRKPKPRTRKVETVPLIDVVH</sequence>
<dbReference type="Proteomes" id="UP000590749">
    <property type="component" value="Unassembled WGS sequence"/>
</dbReference>
<dbReference type="EMBL" id="JACHXF010000018">
    <property type="protein sequence ID" value="MBB3099379.1"/>
    <property type="molecule type" value="Genomic_DNA"/>
</dbReference>
<dbReference type="AlphaFoldDB" id="A0A7W5AP17"/>
<keyword evidence="2" id="KW-1185">Reference proteome</keyword>